<dbReference type="InterPro" id="IPR029058">
    <property type="entry name" value="AB_hydrolase_fold"/>
</dbReference>
<dbReference type="EMBL" id="AZRV01000012">
    <property type="protein sequence ID" value="RKO62657.1"/>
    <property type="molecule type" value="Genomic_DNA"/>
</dbReference>
<reference evidence="1 2" key="1">
    <citation type="submission" date="2013-12" db="EMBL/GenBank/DDBJ databases">
        <title>Genome and proteome characterization of Caldibacillus debilis GB1 derived from a cellulolytic aero-tolerant co-culture.</title>
        <authorList>
            <person name="Wushke S.T."/>
            <person name="Zhang X."/>
            <person name="Fristensky B."/>
            <person name="Wilkins J.A."/>
            <person name="Levin D.B."/>
            <person name="Sparling R."/>
        </authorList>
    </citation>
    <scope>NUCLEOTIDE SEQUENCE [LARGE SCALE GENOMIC DNA]</scope>
    <source>
        <strain evidence="1 2">GB1</strain>
    </source>
</reference>
<name>A0A420VGC4_9BACI</name>
<dbReference type="Proteomes" id="UP000286235">
    <property type="component" value="Unassembled WGS sequence"/>
</dbReference>
<dbReference type="RefSeq" id="WP_259462720.1">
    <property type="nucleotide sequence ID" value="NZ_AZRV01000012.1"/>
</dbReference>
<sequence length="40" mass="4558">MNGRLLTESLEGRELFIYLPPSYETSKTGFPVVYVQDSGY</sequence>
<comment type="caution">
    <text evidence="1">The sequence shown here is derived from an EMBL/GenBank/DDBJ whole genome shotgun (WGS) entry which is preliminary data.</text>
</comment>
<protein>
    <submittedName>
        <fullName evidence="1">Uncharacterized protein</fullName>
    </submittedName>
</protein>
<evidence type="ECO:0000313" key="2">
    <source>
        <dbReference type="Proteomes" id="UP000286235"/>
    </source>
</evidence>
<evidence type="ECO:0000313" key="1">
    <source>
        <dbReference type="EMBL" id="RKO62657.1"/>
    </source>
</evidence>
<accession>A0A420VGC4</accession>
<dbReference type="Gene3D" id="3.40.50.1820">
    <property type="entry name" value="alpha/beta hydrolase"/>
    <property type="match status" value="1"/>
</dbReference>
<keyword evidence="2" id="KW-1185">Reference proteome</keyword>
<organism evidence="1 2">
    <name type="scientific">Caldibacillus debilis GB1</name>
    <dbReference type="NCBI Taxonomy" id="1339248"/>
    <lineage>
        <taxon>Bacteria</taxon>
        <taxon>Bacillati</taxon>
        <taxon>Bacillota</taxon>
        <taxon>Bacilli</taxon>
        <taxon>Bacillales</taxon>
        <taxon>Bacillaceae</taxon>
        <taxon>Caldibacillus</taxon>
    </lineage>
</organism>
<proteinExistence type="predicted"/>
<dbReference type="AlphaFoldDB" id="A0A420VGC4"/>
<gene>
    <name evidence="1" type="ORF">Cdeb_00384</name>
</gene>